<reference evidence="2 3" key="1">
    <citation type="submission" date="2020-08" db="EMBL/GenBank/DDBJ databases">
        <title>Genomic Encyclopedia of Type Strains, Phase IV (KMG-IV): sequencing the most valuable type-strain genomes for metagenomic binning, comparative biology and taxonomic classification.</title>
        <authorList>
            <person name="Goeker M."/>
        </authorList>
    </citation>
    <scope>NUCLEOTIDE SEQUENCE [LARGE SCALE GENOMIC DNA]</scope>
    <source>
        <strain evidence="2 3">DSM 19163</strain>
    </source>
</reference>
<dbReference type="EMBL" id="JACHHF010000008">
    <property type="protein sequence ID" value="MBB5176480.1"/>
    <property type="molecule type" value="Genomic_DNA"/>
</dbReference>
<proteinExistence type="predicted"/>
<dbReference type="GO" id="GO:0016746">
    <property type="term" value="F:acyltransferase activity"/>
    <property type="evidence" value="ECO:0007669"/>
    <property type="project" value="UniProtKB-KW"/>
</dbReference>
<evidence type="ECO:0000313" key="2">
    <source>
        <dbReference type="EMBL" id="MBB5176480.1"/>
    </source>
</evidence>
<keyword evidence="1" id="KW-0812">Transmembrane</keyword>
<protein>
    <submittedName>
        <fullName evidence="2">1-acyl-sn-glycerol-3-phosphate acyltransferase</fullName>
    </submittedName>
</protein>
<name>A0A9Q2D051_9STAP</name>
<keyword evidence="1" id="KW-1133">Transmembrane helix</keyword>
<dbReference type="RefSeq" id="WP_183675057.1">
    <property type="nucleotide sequence ID" value="NZ_CBCRYX010000009.1"/>
</dbReference>
<organism evidence="2 3">
    <name type="scientific">Nosocomiicoccus ampullae</name>
    <dbReference type="NCBI Taxonomy" id="489910"/>
    <lineage>
        <taxon>Bacteria</taxon>
        <taxon>Bacillati</taxon>
        <taxon>Bacillota</taxon>
        <taxon>Bacilli</taxon>
        <taxon>Bacillales</taxon>
        <taxon>Staphylococcaceae</taxon>
        <taxon>Nosocomiicoccus</taxon>
    </lineage>
</organism>
<evidence type="ECO:0000256" key="1">
    <source>
        <dbReference type="SAM" id="Phobius"/>
    </source>
</evidence>
<sequence>MNVKKFFAILFIASLVIFLGGFVFSYYEALRPLKPFYYVFTFVVIIVILVFGFRGLYKTFDED</sequence>
<feature type="transmembrane region" description="Helical" evidence="1">
    <location>
        <begin position="36"/>
        <end position="57"/>
    </location>
</feature>
<comment type="caution">
    <text evidence="2">The sequence shown here is derived from an EMBL/GenBank/DDBJ whole genome shotgun (WGS) entry which is preliminary data.</text>
</comment>
<dbReference type="AlphaFoldDB" id="A0A9Q2D051"/>
<accession>A0A9Q2D051</accession>
<evidence type="ECO:0000313" key="3">
    <source>
        <dbReference type="Proteomes" id="UP000579136"/>
    </source>
</evidence>
<feature type="transmembrane region" description="Helical" evidence="1">
    <location>
        <begin position="6"/>
        <end position="24"/>
    </location>
</feature>
<gene>
    <name evidence="2" type="ORF">HNQ45_001368</name>
</gene>
<keyword evidence="2" id="KW-0808">Transferase</keyword>
<dbReference type="Proteomes" id="UP000579136">
    <property type="component" value="Unassembled WGS sequence"/>
</dbReference>
<keyword evidence="2" id="KW-0012">Acyltransferase</keyword>
<keyword evidence="3" id="KW-1185">Reference proteome</keyword>
<keyword evidence="1" id="KW-0472">Membrane</keyword>